<dbReference type="Gene3D" id="1.10.10.60">
    <property type="entry name" value="Homeodomain-like"/>
    <property type="match status" value="2"/>
</dbReference>
<evidence type="ECO:0000313" key="5">
    <source>
        <dbReference type="EMBL" id="ANW05185.1"/>
    </source>
</evidence>
<keyword evidence="3" id="KW-0804">Transcription</keyword>
<name>A0A1B1UR18_9BRAD</name>
<dbReference type="GO" id="GO:0003700">
    <property type="term" value="F:DNA-binding transcription factor activity"/>
    <property type="evidence" value="ECO:0007669"/>
    <property type="project" value="InterPro"/>
</dbReference>
<dbReference type="PROSITE" id="PS01124">
    <property type="entry name" value="HTH_ARAC_FAMILY_2"/>
    <property type="match status" value="1"/>
</dbReference>
<dbReference type="PRINTS" id="PR00032">
    <property type="entry name" value="HTHARAC"/>
</dbReference>
<organism evidence="5 6">
    <name type="scientific">Bradyrhizobium icense</name>
    <dbReference type="NCBI Taxonomy" id="1274631"/>
    <lineage>
        <taxon>Bacteria</taxon>
        <taxon>Pseudomonadati</taxon>
        <taxon>Pseudomonadota</taxon>
        <taxon>Alphaproteobacteria</taxon>
        <taxon>Hyphomicrobiales</taxon>
        <taxon>Nitrobacteraceae</taxon>
        <taxon>Bradyrhizobium</taxon>
    </lineage>
</organism>
<dbReference type="KEGG" id="bic:LMTR13_01125"/>
<sequence>MAGTAVAPLSWRTRDRIVRSGVMALKIQVLASGPGWSVRDVLCDYGPHDHSFVEQHAETAISPVAQGSFQYRTQVGAATLVPGSLLLGNAGSYFECGHEHAQGDRCLAFHFAPAFFESIAAGVPGARRTTFVHAALPPTNELIGLLADAEVARDQRDEAALEEIGTRLVGAVLMITADEVAPIRTPSAHDERRITRVVRRIDAQPDGGLRLNALARDAAMSPYHFLRTFRQVTGMTPHQYILHMRLHRAARRLRESSDPISRIAFKAGFEDLATFNRRFRRLIGTTPSTYRAIG</sequence>
<dbReference type="InterPro" id="IPR009057">
    <property type="entry name" value="Homeodomain-like_sf"/>
</dbReference>
<dbReference type="Proteomes" id="UP000092839">
    <property type="component" value="Chromosome"/>
</dbReference>
<proteinExistence type="predicted"/>
<dbReference type="GO" id="GO:0043565">
    <property type="term" value="F:sequence-specific DNA binding"/>
    <property type="evidence" value="ECO:0007669"/>
    <property type="project" value="InterPro"/>
</dbReference>
<dbReference type="InterPro" id="IPR018062">
    <property type="entry name" value="HTH_AraC-typ_CS"/>
</dbReference>
<feature type="domain" description="HTH araC/xylS-type" evidence="4">
    <location>
        <begin position="195"/>
        <end position="293"/>
    </location>
</feature>
<accession>A0A1B1UR18</accession>
<evidence type="ECO:0000313" key="6">
    <source>
        <dbReference type="Proteomes" id="UP000092839"/>
    </source>
</evidence>
<dbReference type="EMBL" id="CP016428">
    <property type="protein sequence ID" value="ANW05185.1"/>
    <property type="molecule type" value="Genomic_DNA"/>
</dbReference>
<dbReference type="PANTHER" id="PTHR46796">
    <property type="entry name" value="HTH-TYPE TRANSCRIPTIONAL ACTIVATOR RHAS-RELATED"/>
    <property type="match status" value="1"/>
</dbReference>
<dbReference type="InterPro" id="IPR020449">
    <property type="entry name" value="Tscrpt_reg_AraC-type_HTH"/>
</dbReference>
<dbReference type="AlphaFoldDB" id="A0A1B1UR18"/>
<dbReference type="Pfam" id="PF12833">
    <property type="entry name" value="HTH_18"/>
    <property type="match status" value="1"/>
</dbReference>
<dbReference type="InterPro" id="IPR050204">
    <property type="entry name" value="AraC_XylS_family_regulators"/>
</dbReference>
<dbReference type="PANTHER" id="PTHR46796:SF14">
    <property type="entry name" value="TRANSCRIPTIONAL REGULATORY PROTEIN"/>
    <property type="match status" value="1"/>
</dbReference>
<keyword evidence="1" id="KW-0805">Transcription regulation</keyword>
<evidence type="ECO:0000256" key="1">
    <source>
        <dbReference type="ARBA" id="ARBA00023015"/>
    </source>
</evidence>
<dbReference type="SUPFAM" id="SSF46689">
    <property type="entry name" value="Homeodomain-like"/>
    <property type="match status" value="2"/>
</dbReference>
<dbReference type="PROSITE" id="PS00041">
    <property type="entry name" value="HTH_ARAC_FAMILY_1"/>
    <property type="match status" value="1"/>
</dbReference>
<keyword evidence="2" id="KW-0238">DNA-binding</keyword>
<evidence type="ECO:0000256" key="3">
    <source>
        <dbReference type="ARBA" id="ARBA00023163"/>
    </source>
</evidence>
<reference evidence="5 6" key="1">
    <citation type="submission" date="2016-07" db="EMBL/GenBank/DDBJ databases">
        <title>Complete genome sequence of Bradyrhizobium icense LMTR 13T, a potential inoculant strain isolated from lima bean (Phaseolus lunatus) in Peru.</title>
        <authorList>
            <person name="Ormeno-Orrillo E."/>
            <person name="Duran D."/>
            <person name="Rogel M.A."/>
            <person name="Rey L."/>
            <person name="Imperial J."/>
            <person name="Ruiz-Argueso T."/>
            <person name="Martinez-Romero E."/>
        </authorList>
    </citation>
    <scope>NUCLEOTIDE SEQUENCE [LARGE SCALE GENOMIC DNA]</scope>
    <source>
        <strain evidence="5 6">LMTR 13</strain>
    </source>
</reference>
<evidence type="ECO:0000259" key="4">
    <source>
        <dbReference type="PROSITE" id="PS01124"/>
    </source>
</evidence>
<dbReference type="STRING" id="1274631.LMTR13_01125"/>
<dbReference type="SMART" id="SM00342">
    <property type="entry name" value="HTH_ARAC"/>
    <property type="match status" value="1"/>
</dbReference>
<evidence type="ECO:0000256" key="2">
    <source>
        <dbReference type="ARBA" id="ARBA00023125"/>
    </source>
</evidence>
<dbReference type="InterPro" id="IPR018060">
    <property type="entry name" value="HTH_AraC"/>
</dbReference>
<gene>
    <name evidence="5" type="ORF">LMTR13_01125</name>
</gene>
<keyword evidence="6" id="KW-1185">Reference proteome</keyword>
<protein>
    <recommendedName>
        <fullName evidence="4">HTH araC/xylS-type domain-containing protein</fullName>
    </recommendedName>
</protein>